<dbReference type="GO" id="GO:0046872">
    <property type="term" value="F:metal ion binding"/>
    <property type="evidence" value="ECO:0007669"/>
    <property type="project" value="UniProtKB-KW"/>
</dbReference>
<dbReference type="AlphaFoldDB" id="A0A0D2EQ08"/>
<dbReference type="GO" id="GO:0044283">
    <property type="term" value="P:small molecule biosynthetic process"/>
    <property type="evidence" value="ECO:0007669"/>
    <property type="project" value="UniProtKB-ARBA"/>
</dbReference>
<keyword evidence="2" id="KW-0408">Iron</keyword>
<feature type="domain" description="Fe2OG dioxygenase" evidence="3">
    <location>
        <begin position="172"/>
        <end position="287"/>
    </location>
</feature>
<evidence type="ECO:0000313" key="5">
    <source>
        <dbReference type="Proteomes" id="UP000053029"/>
    </source>
</evidence>
<dbReference type="InterPro" id="IPR044861">
    <property type="entry name" value="IPNS-like_FE2OG_OXY"/>
</dbReference>
<dbReference type="SUPFAM" id="SSF51197">
    <property type="entry name" value="Clavaminate synthase-like"/>
    <property type="match status" value="1"/>
</dbReference>
<dbReference type="HOGENOM" id="CLU_010119_6_2_1"/>
<dbReference type="VEuPathDB" id="FungiDB:Z517_11163"/>
<dbReference type="InterPro" id="IPR026992">
    <property type="entry name" value="DIOX_N"/>
</dbReference>
<evidence type="ECO:0000259" key="3">
    <source>
        <dbReference type="PROSITE" id="PS51471"/>
    </source>
</evidence>
<organism evidence="4 5">
    <name type="scientific">Fonsecaea pedrosoi CBS 271.37</name>
    <dbReference type="NCBI Taxonomy" id="1442368"/>
    <lineage>
        <taxon>Eukaryota</taxon>
        <taxon>Fungi</taxon>
        <taxon>Dikarya</taxon>
        <taxon>Ascomycota</taxon>
        <taxon>Pezizomycotina</taxon>
        <taxon>Eurotiomycetes</taxon>
        <taxon>Chaetothyriomycetidae</taxon>
        <taxon>Chaetothyriales</taxon>
        <taxon>Herpotrichiellaceae</taxon>
        <taxon>Fonsecaea</taxon>
    </lineage>
</organism>
<evidence type="ECO:0000256" key="2">
    <source>
        <dbReference type="RuleBase" id="RU003682"/>
    </source>
</evidence>
<keyword evidence="2" id="KW-0479">Metal-binding</keyword>
<dbReference type="GO" id="GO:0016491">
    <property type="term" value="F:oxidoreductase activity"/>
    <property type="evidence" value="ECO:0007669"/>
    <property type="project" value="UniProtKB-KW"/>
</dbReference>
<name>A0A0D2EQ08_9EURO</name>
<dbReference type="InterPro" id="IPR005123">
    <property type="entry name" value="Oxoglu/Fe-dep_dioxygenase_dom"/>
</dbReference>
<evidence type="ECO:0000256" key="1">
    <source>
        <dbReference type="ARBA" id="ARBA00008056"/>
    </source>
</evidence>
<dbReference type="Pfam" id="PF03171">
    <property type="entry name" value="2OG-FeII_Oxy"/>
    <property type="match status" value="1"/>
</dbReference>
<keyword evidence="2" id="KW-0560">Oxidoreductase</keyword>
<evidence type="ECO:0000313" key="4">
    <source>
        <dbReference type="EMBL" id="KIW76417.1"/>
    </source>
</evidence>
<proteinExistence type="inferred from homology"/>
<dbReference type="InterPro" id="IPR050231">
    <property type="entry name" value="Iron_ascorbate_oxido_reductase"/>
</dbReference>
<dbReference type="Proteomes" id="UP000053029">
    <property type="component" value="Unassembled WGS sequence"/>
</dbReference>
<dbReference type="Gene3D" id="2.60.120.330">
    <property type="entry name" value="B-lactam Antibiotic, Isopenicillin N Synthase, Chain"/>
    <property type="match status" value="1"/>
</dbReference>
<keyword evidence="5" id="KW-1185">Reference proteome</keyword>
<reference evidence="4 5" key="1">
    <citation type="submission" date="2015-01" db="EMBL/GenBank/DDBJ databases">
        <title>The Genome Sequence of Fonsecaea pedrosoi CBS 271.37.</title>
        <authorList>
            <consortium name="The Broad Institute Genomics Platform"/>
            <person name="Cuomo C."/>
            <person name="de Hoog S."/>
            <person name="Gorbushina A."/>
            <person name="Stielow B."/>
            <person name="Teixiera M."/>
            <person name="Abouelleil A."/>
            <person name="Chapman S.B."/>
            <person name="Priest M."/>
            <person name="Young S.K."/>
            <person name="Wortman J."/>
            <person name="Nusbaum C."/>
            <person name="Birren B."/>
        </authorList>
    </citation>
    <scope>NUCLEOTIDE SEQUENCE [LARGE SCALE GENOMIC DNA]</scope>
    <source>
        <strain evidence="4 5">CBS 271.37</strain>
    </source>
</reference>
<protein>
    <recommendedName>
        <fullName evidence="3">Fe2OG dioxygenase domain-containing protein</fullName>
    </recommendedName>
</protein>
<gene>
    <name evidence="4" type="ORF">Z517_11163</name>
</gene>
<dbReference type="Pfam" id="PF14226">
    <property type="entry name" value="DIOX_N"/>
    <property type="match status" value="1"/>
</dbReference>
<dbReference type="EMBL" id="KN846975">
    <property type="protein sequence ID" value="KIW76417.1"/>
    <property type="molecule type" value="Genomic_DNA"/>
</dbReference>
<dbReference type="GeneID" id="25310653"/>
<accession>A0A0D2EQ08</accession>
<dbReference type="RefSeq" id="XP_013280225.1">
    <property type="nucleotide sequence ID" value="XM_013424771.1"/>
</dbReference>
<dbReference type="OrthoDB" id="406156at2759"/>
<dbReference type="PRINTS" id="PR00682">
    <property type="entry name" value="IPNSYNTHASE"/>
</dbReference>
<sequence length="342" mass="38245">MISPSPDTIPIIDFSRYSTDLPSLAREIKQVSATWGFLYLRNHGLPQSDIDRMFDISATFFKTTPREEKSSTPWSSIVNAGYDAKTGTEGYFNEHGAKERVSAVDEKEVFVIRKQASYDQPMPPSLKKFNPEIQAFMGEVHKKIAVPLLSCLGVGLGLSADRLPQIHQHESPSMTTLRLIHYPALPPSDTAKVRLGSHTDQGVITILFQNLVGGLQIRPPKYTGPIKDNEIWLDAPVIPGAVLINIGETMTFFSGGLMKSTLHRVTRSPLPEDQGKERFSMAYFCHPNIDTLLEVLQGIQGEDGKEIQRKEPPISCVTGQKVRTVKEWIEHRHSMGRLEKVK</sequence>
<dbReference type="PANTHER" id="PTHR47990">
    <property type="entry name" value="2-OXOGLUTARATE (2OG) AND FE(II)-DEPENDENT OXYGENASE SUPERFAMILY PROTEIN-RELATED"/>
    <property type="match status" value="1"/>
</dbReference>
<dbReference type="InterPro" id="IPR027443">
    <property type="entry name" value="IPNS-like_sf"/>
</dbReference>
<dbReference type="PROSITE" id="PS51471">
    <property type="entry name" value="FE2OG_OXY"/>
    <property type="match status" value="1"/>
</dbReference>
<dbReference type="STRING" id="1442368.A0A0D2EQ08"/>
<comment type="similarity">
    <text evidence="1 2">Belongs to the iron/ascorbate-dependent oxidoreductase family.</text>
</comment>